<evidence type="ECO:0000313" key="1">
    <source>
        <dbReference type="EMBL" id="PLX17125.1"/>
    </source>
</evidence>
<proteinExistence type="predicted"/>
<dbReference type="Proteomes" id="UP000234857">
    <property type="component" value="Unassembled WGS sequence"/>
</dbReference>
<reference evidence="1 2" key="1">
    <citation type="submission" date="2017-11" db="EMBL/GenBank/DDBJ databases">
        <title>Genome-resolved metagenomics identifies genetic mobility, metabolic interactions, and unexpected diversity in perchlorate-reducing communities.</title>
        <authorList>
            <person name="Barnum T.P."/>
            <person name="Figueroa I.A."/>
            <person name="Carlstrom C.I."/>
            <person name="Lucas L.N."/>
            <person name="Engelbrektson A.L."/>
            <person name="Coates J.D."/>
        </authorList>
    </citation>
    <scope>NUCLEOTIDE SEQUENCE [LARGE SCALE GENOMIC DNA]</scope>
    <source>
        <strain evidence="1">BM706</strain>
    </source>
</reference>
<dbReference type="AlphaFoldDB" id="A0A2N5ZEM9"/>
<dbReference type="EMBL" id="PKTG01000095">
    <property type="protein sequence ID" value="PLX17125.1"/>
    <property type="molecule type" value="Genomic_DNA"/>
</dbReference>
<accession>A0A2N5ZEM9</accession>
<organism evidence="1 2">
    <name type="scientific">Muiribacterium halophilum</name>
    <dbReference type="NCBI Taxonomy" id="2053465"/>
    <lineage>
        <taxon>Bacteria</taxon>
        <taxon>Candidatus Muiribacteriota</taxon>
        <taxon>Candidatus Muiribacteriia</taxon>
        <taxon>Candidatus Muiribacteriales</taxon>
        <taxon>Candidatus Muiribacteriaceae</taxon>
        <taxon>Candidatus Muiribacterium</taxon>
    </lineage>
</organism>
<name>A0A2N5ZEM9_MUIH1</name>
<evidence type="ECO:0008006" key="3">
    <source>
        <dbReference type="Google" id="ProtNLM"/>
    </source>
</evidence>
<evidence type="ECO:0000313" key="2">
    <source>
        <dbReference type="Proteomes" id="UP000234857"/>
    </source>
</evidence>
<sequence length="246" mass="28841">MKSKKIIVLTIFLICFFINTYSLMVLDEDDFKKDVEIAVKKILRLSDTHEVRFCFPEISTYNIVSGYIPFIKMSTGSLRLNDLWTDKVYFEFYNVKLDTEILHNEKRLVADPRMKIRLYAEISEKAINNLLYKKRKKIKVKDPEALLRDGFIILKGHVKAMFVSSYIRAKGYFYIENGKQINFASNYIALNKIKLPKFLLVRIINTINPVLDMNELDFDIKLRDIILKDRKVVITSFPDGFSGEEL</sequence>
<gene>
    <name evidence="1" type="ORF">C0601_08350</name>
</gene>
<comment type="caution">
    <text evidence="1">The sequence shown here is derived from an EMBL/GenBank/DDBJ whole genome shotgun (WGS) entry which is preliminary data.</text>
</comment>
<protein>
    <recommendedName>
        <fullName evidence="3">DUF2993 domain-containing protein</fullName>
    </recommendedName>
</protein>